<dbReference type="OrthoDB" id="10254221at2759"/>
<protein>
    <recommendedName>
        <fullName evidence="4">NmrA-like domain-containing protein</fullName>
    </recommendedName>
</protein>
<dbReference type="InterPro" id="IPR036291">
    <property type="entry name" value="NAD(P)-bd_dom_sf"/>
</dbReference>
<reference evidence="2 3" key="1">
    <citation type="journal article" date="2008" name="PLoS Genet.">
        <title>Genomic islands in the pathogenic filamentous fungus Aspergillus fumigatus.</title>
        <authorList>
            <person name="Fedorova N.D."/>
            <person name="Khaldi N."/>
            <person name="Joardar V.S."/>
            <person name="Maiti R."/>
            <person name="Amedeo P."/>
            <person name="Anderson M.J."/>
            <person name="Crabtree J."/>
            <person name="Silva J.C."/>
            <person name="Badger J.H."/>
            <person name="Albarraq A."/>
            <person name="Angiuoli S."/>
            <person name="Bussey H."/>
            <person name="Bowyer P."/>
            <person name="Cotty P.J."/>
            <person name="Dyer P.S."/>
            <person name="Egan A."/>
            <person name="Galens K."/>
            <person name="Fraser-Liggett C.M."/>
            <person name="Haas B.J."/>
            <person name="Inman J.M."/>
            <person name="Kent R."/>
            <person name="Lemieux S."/>
            <person name="Malavazi I."/>
            <person name="Orvis J."/>
            <person name="Roemer T."/>
            <person name="Ronning C.M."/>
            <person name="Sundaram J.P."/>
            <person name="Sutton G."/>
            <person name="Turner G."/>
            <person name="Venter J.C."/>
            <person name="White O.R."/>
            <person name="Whitty B.R."/>
            <person name="Youngman P."/>
            <person name="Wolfe K.H."/>
            <person name="Goldman G.H."/>
            <person name="Wortman J.R."/>
            <person name="Jiang B."/>
            <person name="Denning D.W."/>
            <person name="Nierman W.C."/>
        </authorList>
    </citation>
    <scope>NUCLEOTIDE SEQUENCE [LARGE SCALE GENOMIC DNA]</scope>
    <source>
        <strain evidence="3">CBS 144.89 / FGSC A1163 / CEA10</strain>
    </source>
</reference>
<dbReference type="InterPro" id="IPR051164">
    <property type="entry name" value="NmrA-like_oxidored"/>
</dbReference>
<dbReference type="PANTHER" id="PTHR42748">
    <property type="entry name" value="NITROGEN METABOLITE REPRESSION PROTEIN NMRA FAMILY MEMBER"/>
    <property type="match status" value="1"/>
</dbReference>
<dbReference type="Proteomes" id="UP000001699">
    <property type="component" value="Unassembled WGS sequence"/>
</dbReference>
<evidence type="ECO:0008006" key="4">
    <source>
        <dbReference type="Google" id="ProtNLM"/>
    </source>
</evidence>
<accession>B0YF21</accession>
<dbReference type="AlphaFoldDB" id="B0YF21"/>
<dbReference type="Gene3D" id="3.40.50.720">
    <property type="entry name" value="NAD(P)-binding Rossmann-like Domain"/>
    <property type="match status" value="1"/>
</dbReference>
<dbReference type="EMBL" id="DS499604">
    <property type="protein sequence ID" value="EDP47134.1"/>
    <property type="molecule type" value="Genomic_DNA"/>
</dbReference>
<name>B0YF21_ASPFC</name>
<organism evidence="2 3">
    <name type="scientific">Aspergillus fumigatus (strain CBS 144.89 / FGSC A1163 / CEA10)</name>
    <name type="common">Neosartorya fumigata</name>
    <dbReference type="NCBI Taxonomy" id="451804"/>
    <lineage>
        <taxon>Eukaryota</taxon>
        <taxon>Fungi</taxon>
        <taxon>Dikarya</taxon>
        <taxon>Ascomycota</taxon>
        <taxon>Pezizomycotina</taxon>
        <taxon>Eurotiomycetes</taxon>
        <taxon>Eurotiomycetidae</taxon>
        <taxon>Eurotiales</taxon>
        <taxon>Aspergillaceae</taxon>
        <taxon>Aspergillus</taxon>
        <taxon>Aspergillus subgen. Fumigati</taxon>
    </lineage>
</organism>
<evidence type="ECO:0000256" key="1">
    <source>
        <dbReference type="ARBA" id="ARBA00022857"/>
    </source>
</evidence>
<dbReference type="VEuPathDB" id="FungiDB:AFUB_101290"/>
<keyword evidence="1" id="KW-0521">NADP</keyword>
<evidence type="ECO:0000313" key="2">
    <source>
        <dbReference type="EMBL" id="EDP47134.1"/>
    </source>
</evidence>
<dbReference type="PANTHER" id="PTHR42748:SF22">
    <property type="entry name" value="NMRA-LIKE DOMAIN-CONTAINING PROTEIN"/>
    <property type="match status" value="1"/>
</dbReference>
<dbReference type="HOGENOM" id="CLU_801622_0_0_1"/>
<evidence type="ECO:0000313" key="3">
    <source>
        <dbReference type="Proteomes" id="UP000001699"/>
    </source>
</evidence>
<dbReference type="SUPFAM" id="SSF51735">
    <property type="entry name" value="NAD(P)-binding Rossmann-fold domains"/>
    <property type="match status" value="1"/>
</dbReference>
<dbReference type="GO" id="GO:0005634">
    <property type="term" value="C:nucleus"/>
    <property type="evidence" value="ECO:0007669"/>
    <property type="project" value="TreeGrafter"/>
</dbReference>
<proteinExistence type="predicted"/>
<keyword evidence="3" id="KW-1185">Reference proteome</keyword>
<sequence>MSRTVCITAVDGHTGFLIAELLLTNETFKSHIKSVAGLTLHPHAAKCKELAKLGVKIVPHEPGRLKHTVQTLQQIGAEAMCLIPPAHKEKFDITMEMIEAAKKANVANVCFVSSAGCDLAERDKQPHLRSFIDLEAAFMASKGDSSTQTGHSPVVVRAGFYAENLLLYSEQAQTEGILPIPIGQNHKFAPIAAEAKKVLHAQSESDASELQYLLEYYSLVREGKTNYISTTAFHDVTGSHPQEPVEFFKVYAESFRPKHVNKKRKMSNHLAHPVLPIFIQKHQIQRPPHSRLPKNPFNRLLLVRRIHPRSTKPATIPNVAARTTIPETAYGSLYHIRLSITVLRAR</sequence>
<dbReference type="PhylomeDB" id="B0YF21"/>
<gene>
    <name evidence="2" type="ORF">AFUB_101290</name>
</gene>